<name>A0A1M5IHN6_9FLAO</name>
<evidence type="ECO:0000259" key="4">
    <source>
        <dbReference type="PROSITE" id="PS51459"/>
    </source>
</evidence>
<dbReference type="PANTHER" id="PTHR13504:SF38">
    <property type="entry name" value="FIDO DOMAIN-CONTAINING PROTEIN"/>
    <property type="match status" value="1"/>
</dbReference>
<keyword evidence="6" id="KW-1185">Reference proteome</keyword>
<dbReference type="InterPro" id="IPR040198">
    <property type="entry name" value="Fido_containing"/>
</dbReference>
<evidence type="ECO:0000313" key="5">
    <source>
        <dbReference type="EMBL" id="SHG27430.1"/>
    </source>
</evidence>
<evidence type="ECO:0000256" key="3">
    <source>
        <dbReference type="PIRSR" id="PIRSR640198-3"/>
    </source>
</evidence>
<protein>
    <submittedName>
        <fullName evidence="5">Fic/DOC family protein</fullName>
    </submittedName>
</protein>
<dbReference type="PANTHER" id="PTHR13504">
    <property type="entry name" value="FIDO DOMAIN-CONTAINING PROTEIN DDB_G0283145"/>
    <property type="match status" value="1"/>
</dbReference>
<sequence>MDLVQLVIRYKALAIDEVINHEKFNHISIVHHSTKIEGSTLTEVETQVLLSDGLTPKGKPLQDSLMVTDHYTALLFTLQEAKIKRVVSTKLIQEINSIVVKNTARIYNTIFGTIDASIGAFRKGNVTAGSSYFPNFDKVADLTQKMTQAIQEQMQQPISILEQLHLSFVAHFNLVSIHPFYDGNGRTSRLLMNYIQAYYGLPLAIVYNESKAEYIEVLIATREQDDIEVFKAFMTTEYARMLTAEIQKFEDMKKPSKGRDFTLLF</sequence>
<dbReference type="EMBL" id="FQWE01000007">
    <property type="protein sequence ID" value="SHG27430.1"/>
    <property type="molecule type" value="Genomic_DNA"/>
</dbReference>
<dbReference type="OrthoDB" id="9814400at2"/>
<dbReference type="Proteomes" id="UP000184036">
    <property type="component" value="Unassembled WGS sequence"/>
</dbReference>
<dbReference type="STRING" id="271157.SAMN05444396_10743"/>
<dbReference type="PROSITE" id="PS51459">
    <property type="entry name" value="FIDO"/>
    <property type="match status" value="1"/>
</dbReference>
<feature type="active site" evidence="1">
    <location>
        <position position="178"/>
    </location>
</feature>
<evidence type="ECO:0000256" key="1">
    <source>
        <dbReference type="PIRSR" id="PIRSR640198-1"/>
    </source>
</evidence>
<feature type="domain" description="Fido" evidence="4">
    <location>
        <begin position="87"/>
        <end position="236"/>
    </location>
</feature>
<dbReference type="InterPro" id="IPR036597">
    <property type="entry name" value="Fido-like_dom_sf"/>
</dbReference>
<dbReference type="SUPFAM" id="SSF140931">
    <property type="entry name" value="Fic-like"/>
    <property type="match status" value="1"/>
</dbReference>
<dbReference type="AlphaFoldDB" id="A0A1M5IHN6"/>
<feature type="binding site" evidence="2">
    <location>
        <begin position="182"/>
        <end position="189"/>
    </location>
    <ligand>
        <name>ATP</name>
        <dbReference type="ChEBI" id="CHEBI:30616"/>
    </ligand>
</feature>
<dbReference type="Pfam" id="PF02661">
    <property type="entry name" value="Fic"/>
    <property type="match status" value="1"/>
</dbReference>
<evidence type="ECO:0000256" key="2">
    <source>
        <dbReference type="PIRSR" id="PIRSR640198-2"/>
    </source>
</evidence>
<accession>A0A1M5IHN6</accession>
<proteinExistence type="predicted"/>
<keyword evidence="2" id="KW-0067">ATP-binding</keyword>
<gene>
    <name evidence="5" type="ORF">SAMN05444396_10743</name>
</gene>
<keyword evidence="2" id="KW-0547">Nucleotide-binding</keyword>
<reference evidence="6" key="1">
    <citation type="submission" date="2016-11" db="EMBL/GenBank/DDBJ databases">
        <authorList>
            <person name="Varghese N."/>
            <person name="Submissions S."/>
        </authorList>
    </citation>
    <scope>NUCLEOTIDE SEQUENCE [LARGE SCALE GENOMIC DNA]</scope>
    <source>
        <strain evidence="6">DSM 19741</strain>
    </source>
</reference>
<dbReference type="Gene3D" id="1.10.3290.10">
    <property type="entry name" value="Fido-like domain"/>
    <property type="match status" value="1"/>
</dbReference>
<dbReference type="InterPro" id="IPR003812">
    <property type="entry name" value="Fido"/>
</dbReference>
<organism evidence="5 6">
    <name type="scientific">Flavobacterium segetis</name>
    <dbReference type="NCBI Taxonomy" id="271157"/>
    <lineage>
        <taxon>Bacteria</taxon>
        <taxon>Pseudomonadati</taxon>
        <taxon>Bacteroidota</taxon>
        <taxon>Flavobacteriia</taxon>
        <taxon>Flavobacteriales</taxon>
        <taxon>Flavobacteriaceae</taxon>
        <taxon>Flavobacterium</taxon>
    </lineage>
</organism>
<dbReference type="GO" id="GO:0005524">
    <property type="term" value="F:ATP binding"/>
    <property type="evidence" value="ECO:0007669"/>
    <property type="project" value="UniProtKB-KW"/>
</dbReference>
<evidence type="ECO:0000313" key="6">
    <source>
        <dbReference type="Proteomes" id="UP000184036"/>
    </source>
</evidence>
<feature type="site" description="Important for autoinhibition of adenylyltransferase activity" evidence="3">
    <location>
        <position position="37"/>
    </location>
</feature>